<evidence type="ECO:0000256" key="5">
    <source>
        <dbReference type="RuleBase" id="RU000481"/>
    </source>
</evidence>
<dbReference type="CDD" id="cd00609">
    <property type="entry name" value="AAT_like"/>
    <property type="match status" value="1"/>
</dbReference>
<comment type="similarity">
    <text evidence="5">Belongs to the class-I pyridoxal-phosphate-dependent aminotransferase family.</text>
</comment>
<evidence type="ECO:0000256" key="3">
    <source>
        <dbReference type="ARBA" id="ARBA00022679"/>
    </source>
</evidence>
<dbReference type="eggNOG" id="arCOG04333">
    <property type="taxonomic scope" value="Archaea"/>
</dbReference>
<dbReference type="InterPro" id="IPR051926">
    <property type="entry name" value="Ala_Aminotransferase"/>
</dbReference>
<dbReference type="GO" id="GO:0030170">
    <property type="term" value="F:pyridoxal phosphate binding"/>
    <property type="evidence" value="ECO:0007669"/>
    <property type="project" value="InterPro"/>
</dbReference>
<evidence type="ECO:0000313" key="8">
    <source>
        <dbReference type="Proteomes" id="UP000002439"/>
    </source>
</evidence>
<evidence type="ECO:0000313" key="7">
    <source>
        <dbReference type="EMBL" id="AAL63845.1"/>
    </source>
</evidence>
<dbReference type="STRING" id="178306.PAE1964"/>
<name>Q8ZW57_PYRAE</name>
<reference evidence="7 8" key="1">
    <citation type="journal article" date="2002" name="Proc. Natl. Acad. Sci. U.S.A.">
        <title>Genome sequence of the hyperthermophilic crenarchaeon Pyrobaculum aerophilum.</title>
        <authorList>
            <person name="Fitz-Gibbon S.T."/>
            <person name="Ladner H."/>
            <person name="Kim U.J."/>
            <person name="Stetter K.O."/>
            <person name="Simon M.I."/>
            <person name="Miller J.H."/>
        </authorList>
    </citation>
    <scope>NUCLEOTIDE SEQUENCE [LARGE SCALE GENOMIC DNA]</scope>
    <source>
        <strain evidence="8">ATCC 51768 / DSM 7523 / JCM 9630 / CIP 104966 / NBRC 100827 / IM2</strain>
    </source>
</reference>
<keyword evidence="8" id="KW-1185">Reference proteome</keyword>
<dbReference type="EnsemblBacteria" id="AAL63845">
    <property type="protein sequence ID" value="AAL63845"/>
    <property type="gene ID" value="PAE1964"/>
</dbReference>
<keyword evidence="3 5" id="KW-0808">Transferase</keyword>
<dbReference type="InterPro" id="IPR004839">
    <property type="entry name" value="Aminotransferase_I/II_large"/>
</dbReference>
<dbReference type="Gene3D" id="3.40.640.10">
    <property type="entry name" value="Type I PLP-dependent aspartate aminotransferase-like (Major domain)"/>
    <property type="match status" value="1"/>
</dbReference>
<gene>
    <name evidence="7" type="ordered locus">PAE1964</name>
</gene>
<organism evidence="7 8">
    <name type="scientific">Pyrobaculum aerophilum (strain ATCC 51768 / DSM 7523 / JCM 9630 / CIP 104966 / NBRC 100827 / IM2)</name>
    <dbReference type="NCBI Taxonomy" id="178306"/>
    <lineage>
        <taxon>Archaea</taxon>
        <taxon>Thermoproteota</taxon>
        <taxon>Thermoprotei</taxon>
        <taxon>Thermoproteales</taxon>
        <taxon>Thermoproteaceae</taxon>
        <taxon>Pyrobaculum</taxon>
    </lineage>
</organism>
<dbReference type="EMBL" id="AE009441">
    <property type="protein sequence ID" value="AAL63845.1"/>
    <property type="molecule type" value="Genomic_DNA"/>
</dbReference>
<dbReference type="PATRIC" id="fig|178306.9.peg.1449"/>
<dbReference type="Proteomes" id="UP000002439">
    <property type="component" value="Chromosome"/>
</dbReference>
<keyword evidence="2 5" id="KW-0032">Aminotransferase</keyword>
<evidence type="ECO:0000256" key="1">
    <source>
        <dbReference type="ARBA" id="ARBA00001933"/>
    </source>
</evidence>
<evidence type="ECO:0000259" key="6">
    <source>
        <dbReference type="Pfam" id="PF00155"/>
    </source>
</evidence>
<dbReference type="PANTHER" id="PTHR43488">
    <property type="entry name" value="GLUTAMATE-PYRUVATE AMINOTRANSFERASE ALAA"/>
    <property type="match status" value="1"/>
</dbReference>
<keyword evidence="4" id="KW-0663">Pyridoxal phosphate</keyword>
<evidence type="ECO:0000256" key="4">
    <source>
        <dbReference type="ARBA" id="ARBA00022898"/>
    </source>
</evidence>
<dbReference type="PROSITE" id="PS00105">
    <property type="entry name" value="AA_TRANSFER_CLASS_1"/>
    <property type="match status" value="1"/>
</dbReference>
<dbReference type="EC" id="2.6.1.-" evidence="5"/>
<dbReference type="PANTHER" id="PTHR43488:SF2">
    <property type="entry name" value="GLUTAMATE-PYRUVATE AMINOTRANSFERASE ALAA"/>
    <property type="match status" value="1"/>
</dbReference>
<proteinExistence type="inferred from homology"/>
<dbReference type="Pfam" id="PF00155">
    <property type="entry name" value="Aminotran_1_2"/>
    <property type="match status" value="1"/>
</dbReference>
<dbReference type="SUPFAM" id="SSF53383">
    <property type="entry name" value="PLP-dependent transferases"/>
    <property type="match status" value="1"/>
</dbReference>
<dbReference type="InParanoid" id="Q8ZW57"/>
<accession>Q8ZW57</accession>
<sequence>MYYYMDFATVIRRIEAAGPRHRLDIGDPDLPPPPELLEALGRVGDMRYGPPEGLQAFREAVASIFGVDPGEVVAVAGGRHGLAALMWIFRKRRLLTTRPYYPGYFEIANVFDIPLGFVETGDGWVPQFAERGVYVVNYPNNPTGAVLPRHKVKELVDVAEFIISDEIYRDISFVEFTSPLELSPNVAVVYSFSKVFSVPGLRLGVVIAPRDVAREVARFNKATINVPPTHAQRAIASVIDILPKRREEVSAAYRRRAELAERLLRLPFVKPGGAFYLFPRVSEGCFDKALAAGVSVLPGELYGRGGHVRIALVEPEEQLAEAFSVLNEVC</sequence>
<dbReference type="HOGENOM" id="CLU_017584_4_3_2"/>
<dbReference type="InterPro" id="IPR004838">
    <property type="entry name" value="NHTrfase_class1_PyrdxlP-BS"/>
</dbReference>
<protein>
    <recommendedName>
        <fullName evidence="5">Aminotransferase</fullName>
        <ecNumber evidence="5">2.6.1.-</ecNumber>
    </recommendedName>
</protein>
<dbReference type="InterPro" id="IPR015421">
    <property type="entry name" value="PyrdxlP-dep_Trfase_major"/>
</dbReference>
<dbReference type="KEGG" id="pai:PAE1964"/>
<dbReference type="InterPro" id="IPR015424">
    <property type="entry name" value="PyrdxlP-dep_Trfase"/>
</dbReference>
<feature type="domain" description="Aminotransferase class I/classII large" evidence="6">
    <location>
        <begin position="23"/>
        <end position="323"/>
    </location>
</feature>
<dbReference type="AlphaFoldDB" id="Q8ZW57"/>
<evidence type="ECO:0000256" key="2">
    <source>
        <dbReference type="ARBA" id="ARBA00022576"/>
    </source>
</evidence>
<dbReference type="GO" id="GO:0008483">
    <property type="term" value="F:transaminase activity"/>
    <property type="evidence" value="ECO:0000318"/>
    <property type="project" value="GO_Central"/>
</dbReference>
<comment type="cofactor">
    <cofactor evidence="1 5">
        <name>pyridoxal 5'-phosphate</name>
        <dbReference type="ChEBI" id="CHEBI:597326"/>
    </cofactor>
</comment>